<dbReference type="InterPro" id="IPR003439">
    <property type="entry name" value="ABC_transporter-like_ATP-bd"/>
</dbReference>
<sequence length="527" mass="58704">MWQIIKKFKRLNILLLLGLLIQPLAQTLASVTISQSINALAGHHVATYLFYVILNLIAWVVLLYCGYYFVPKFEEKVVQIQSNYIRNQVMNRLSQTDFHQFHQKSSDVYVSYFTNDINRIQQEGMSALYSTINATALAIFSGLALIYFDWRLLVYAIVFGAFLTWLPRLFAKRMQTVTQKQSAANETYTGRLADILAGFDTFKQFNRSSLMVDKMQSTQDKVMTQNIAYTKQRGAMQANISMVNVLTQVGMSLLSAILFFNHDIKIGALFSVGTLSGLLFSSAATAAASYAQIAGTQAIFQKYQTIIVAPNQGHSIKTIKKITLQDVVVRFKNDDTIHFPPLTFLANQKYMIVGPSGSGKSTLLRVIAGQLVPEHGHVLYNDRPEELIDNQSLRQGIVFVTQTPYLFSGTLKENITLDRNIPEAQLRQAIKQSGLSEFVSEKGLDCQIKSGAENLSGGQKQRIALARGLALNCQVILLDEVSSAIDQQAAVAIERDILSMSNKTVLMITHQQHAAVLPLIDKVVSIS</sequence>
<dbReference type="SUPFAM" id="SSF90123">
    <property type="entry name" value="ABC transporter transmembrane region"/>
    <property type="match status" value="1"/>
</dbReference>
<organism evidence="10 11">
    <name type="scientific">Leuconostoc pseudomesenteroides</name>
    <dbReference type="NCBI Taxonomy" id="33968"/>
    <lineage>
        <taxon>Bacteria</taxon>
        <taxon>Bacillati</taxon>
        <taxon>Bacillota</taxon>
        <taxon>Bacilli</taxon>
        <taxon>Lactobacillales</taxon>
        <taxon>Lactobacillaceae</taxon>
        <taxon>Leuconostoc</taxon>
    </lineage>
</organism>
<keyword evidence="3" id="KW-0547">Nucleotide-binding</keyword>
<feature type="transmembrane region" description="Helical" evidence="7">
    <location>
        <begin position="127"/>
        <end position="146"/>
    </location>
</feature>
<evidence type="ECO:0000256" key="5">
    <source>
        <dbReference type="ARBA" id="ARBA00022989"/>
    </source>
</evidence>
<reference evidence="10 11" key="1">
    <citation type="submission" date="2023-02" db="EMBL/GenBank/DDBJ databases">
        <title>Antimicrobial susceptibility testing and tentative epidemiological cut-off values for Lactobacillaceae family species intended for ingestion.</title>
        <authorList>
            <person name="Noehr-Meldgaard K."/>
            <person name="Struve C."/>
            <person name="Ingmer H."/>
            <person name="Koza A."/>
            <person name="Al-Nakeeb K."/>
            <person name="Agersoe Y."/>
        </authorList>
    </citation>
    <scope>NUCLEOTIDE SEQUENCE [LARGE SCALE GENOMIC DNA]</scope>
    <source>
        <strain evidence="10 11">DSM 20193</strain>
    </source>
</reference>
<keyword evidence="6 7" id="KW-0472">Membrane</keyword>
<dbReference type="SMART" id="SM00382">
    <property type="entry name" value="AAA"/>
    <property type="match status" value="1"/>
</dbReference>
<dbReference type="InterPro" id="IPR039421">
    <property type="entry name" value="Type_1_exporter"/>
</dbReference>
<dbReference type="InterPro" id="IPR017871">
    <property type="entry name" value="ABC_transporter-like_CS"/>
</dbReference>
<protein>
    <submittedName>
        <fullName evidence="10">ABC transporter ATP-binding protein</fullName>
    </submittedName>
</protein>
<proteinExistence type="predicted"/>
<dbReference type="PROSITE" id="PS50893">
    <property type="entry name" value="ABC_TRANSPORTER_2"/>
    <property type="match status" value="1"/>
</dbReference>
<feature type="domain" description="ABC transporter" evidence="8">
    <location>
        <begin position="322"/>
        <end position="526"/>
    </location>
</feature>
<evidence type="ECO:0000256" key="1">
    <source>
        <dbReference type="ARBA" id="ARBA00004651"/>
    </source>
</evidence>
<evidence type="ECO:0000313" key="10">
    <source>
        <dbReference type="EMBL" id="MDG9734334.1"/>
    </source>
</evidence>
<dbReference type="InterPro" id="IPR027417">
    <property type="entry name" value="P-loop_NTPase"/>
</dbReference>
<dbReference type="Gene3D" id="3.40.50.300">
    <property type="entry name" value="P-loop containing nucleotide triphosphate hydrolases"/>
    <property type="match status" value="1"/>
</dbReference>
<dbReference type="EMBL" id="JARGDN010000016">
    <property type="protein sequence ID" value="MDG9734334.1"/>
    <property type="molecule type" value="Genomic_DNA"/>
</dbReference>
<feature type="transmembrane region" description="Helical" evidence="7">
    <location>
        <begin position="152"/>
        <end position="171"/>
    </location>
</feature>
<dbReference type="PANTHER" id="PTHR43394">
    <property type="entry name" value="ATP-DEPENDENT PERMEASE MDL1, MITOCHONDRIAL"/>
    <property type="match status" value="1"/>
</dbReference>
<comment type="caution">
    <text evidence="10">The sequence shown here is derived from an EMBL/GenBank/DDBJ whole genome shotgun (WGS) entry which is preliminary data.</text>
</comment>
<feature type="transmembrane region" description="Helical" evidence="7">
    <location>
        <begin position="240"/>
        <end position="260"/>
    </location>
</feature>
<dbReference type="SUPFAM" id="SSF52540">
    <property type="entry name" value="P-loop containing nucleoside triphosphate hydrolases"/>
    <property type="match status" value="1"/>
</dbReference>
<dbReference type="PANTHER" id="PTHR43394:SF1">
    <property type="entry name" value="ATP-BINDING CASSETTE SUB-FAMILY B MEMBER 10, MITOCHONDRIAL"/>
    <property type="match status" value="1"/>
</dbReference>
<name>A0ABT6HE71_LEUPS</name>
<feature type="domain" description="ABC transmembrane type-1" evidence="9">
    <location>
        <begin position="13"/>
        <end position="295"/>
    </location>
</feature>
<evidence type="ECO:0000256" key="3">
    <source>
        <dbReference type="ARBA" id="ARBA00022741"/>
    </source>
</evidence>
<evidence type="ECO:0000256" key="6">
    <source>
        <dbReference type="ARBA" id="ARBA00023136"/>
    </source>
</evidence>
<evidence type="ECO:0000256" key="4">
    <source>
        <dbReference type="ARBA" id="ARBA00022840"/>
    </source>
</evidence>
<dbReference type="GO" id="GO:0005524">
    <property type="term" value="F:ATP binding"/>
    <property type="evidence" value="ECO:0007669"/>
    <property type="project" value="UniProtKB-KW"/>
</dbReference>
<dbReference type="InterPro" id="IPR011527">
    <property type="entry name" value="ABC1_TM_dom"/>
</dbReference>
<dbReference type="Proteomes" id="UP001529201">
    <property type="component" value="Unassembled WGS sequence"/>
</dbReference>
<accession>A0ABT6HE71</accession>
<keyword evidence="11" id="KW-1185">Reference proteome</keyword>
<evidence type="ECO:0000259" key="9">
    <source>
        <dbReference type="PROSITE" id="PS50929"/>
    </source>
</evidence>
<evidence type="ECO:0000256" key="2">
    <source>
        <dbReference type="ARBA" id="ARBA00022692"/>
    </source>
</evidence>
<dbReference type="RefSeq" id="WP_010278091.1">
    <property type="nucleotide sequence ID" value="NZ_CP065993.1"/>
</dbReference>
<dbReference type="PROSITE" id="PS50929">
    <property type="entry name" value="ABC_TM1F"/>
    <property type="match status" value="1"/>
</dbReference>
<feature type="transmembrane region" description="Helical" evidence="7">
    <location>
        <begin position="45"/>
        <end position="70"/>
    </location>
</feature>
<dbReference type="Pfam" id="PF00664">
    <property type="entry name" value="ABC_membrane"/>
    <property type="match status" value="1"/>
</dbReference>
<evidence type="ECO:0000259" key="8">
    <source>
        <dbReference type="PROSITE" id="PS50893"/>
    </source>
</evidence>
<evidence type="ECO:0000256" key="7">
    <source>
        <dbReference type="SAM" id="Phobius"/>
    </source>
</evidence>
<dbReference type="InterPro" id="IPR036640">
    <property type="entry name" value="ABC1_TM_sf"/>
</dbReference>
<dbReference type="GeneID" id="64343978"/>
<keyword evidence="4 10" id="KW-0067">ATP-binding</keyword>
<keyword evidence="2 7" id="KW-0812">Transmembrane</keyword>
<dbReference type="Gene3D" id="1.20.1560.10">
    <property type="entry name" value="ABC transporter type 1, transmembrane domain"/>
    <property type="match status" value="1"/>
</dbReference>
<comment type="subcellular location">
    <subcellularLocation>
        <location evidence="1">Cell membrane</location>
        <topology evidence="1">Multi-pass membrane protein</topology>
    </subcellularLocation>
</comment>
<gene>
    <name evidence="10" type="ORF">P1N92_09475</name>
</gene>
<keyword evidence="5 7" id="KW-1133">Transmembrane helix</keyword>
<dbReference type="InterPro" id="IPR003593">
    <property type="entry name" value="AAA+_ATPase"/>
</dbReference>
<dbReference type="Pfam" id="PF00005">
    <property type="entry name" value="ABC_tran"/>
    <property type="match status" value="1"/>
</dbReference>
<evidence type="ECO:0000313" key="11">
    <source>
        <dbReference type="Proteomes" id="UP001529201"/>
    </source>
</evidence>
<dbReference type="PROSITE" id="PS00211">
    <property type="entry name" value="ABC_TRANSPORTER_1"/>
    <property type="match status" value="1"/>
</dbReference>